<evidence type="ECO:0000256" key="1">
    <source>
        <dbReference type="ARBA" id="ARBA00010211"/>
    </source>
</evidence>
<dbReference type="EMBL" id="CAFBMQ010000198">
    <property type="protein sequence ID" value="CAB4918422.1"/>
    <property type="molecule type" value="Genomic_DNA"/>
</dbReference>
<accession>A0A6J7HFX1</accession>
<dbReference type="PANTHER" id="PTHR42796:SF4">
    <property type="entry name" value="FUMARYLACETOACETATE HYDROLASE DOMAIN-CONTAINING PROTEIN 2A"/>
    <property type="match status" value="1"/>
</dbReference>
<reference evidence="4" key="1">
    <citation type="submission" date="2020-05" db="EMBL/GenBank/DDBJ databases">
        <authorList>
            <person name="Chiriac C."/>
            <person name="Salcher M."/>
            <person name="Ghai R."/>
            <person name="Kavagutti S V."/>
        </authorList>
    </citation>
    <scope>NUCLEOTIDE SEQUENCE</scope>
</reference>
<dbReference type="Gene3D" id="3.90.850.10">
    <property type="entry name" value="Fumarylacetoacetase-like, C-terminal domain"/>
    <property type="match status" value="1"/>
</dbReference>
<protein>
    <submittedName>
        <fullName evidence="4">Unannotated protein</fullName>
    </submittedName>
</protein>
<evidence type="ECO:0000313" key="4">
    <source>
        <dbReference type="EMBL" id="CAB4918422.1"/>
    </source>
</evidence>
<proteinExistence type="inferred from homology"/>
<evidence type="ECO:0000256" key="2">
    <source>
        <dbReference type="ARBA" id="ARBA00022723"/>
    </source>
</evidence>
<dbReference type="AlphaFoldDB" id="A0A6J7HFX1"/>
<dbReference type="PANTHER" id="PTHR42796">
    <property type="entry name" value="FUMARYLACETOACETATE HYDROLASE DOMAIN-CONTAINING PROTEIN 2A-RELATED"/>
    <property type="match status" value="1"/>
</dbReference>
<dbReference type="Pfam" id="PF01557">
    <property type="entry name" value="FAA_hydrolase"/>
    <property type="match status" value="1"/>
</dbReference>
<dbReference type="InterPro" id="IPR051121">
    <property type="entry name" value="FAH"/>
</dbReference>
<keyword evidence="2" id="KW-0479">Metal-binding</keyword>
<dbReference type="InterPro" id="IPR036663">
    <property type="entry name" value="Fumarylacetoacetase_C_sf"/>
</dbReference>
<sequence length="224" mass="22705">MDVVVTEAGLGRVEDSAVALLDLPYRDVGELLRATGSLEAARTAAVRSVLPLGPDGPRLLAPVARPGAVWGVGMNYRSKARVTGRPIPAEPTLYLSASSSLGGPGGQVAHPEGCTEQLDAEGEIAVVLGAGLYRADEREAWAAVAGVTAANDLTARDVMVQTGTPALAKSFPGCTPMGGSVLAAADVADPTAIGVRTFVDGVLPLRTTVVPLPCPARPAALAAH</sequence>
<dbReference type="GO" id="GO:0003824">
    <property type="term" value="F:catalytic activity"/>
    <property type="evidence" value="ECO:0007669"/>
    <property type="project" value="InterPro"/>
</dbReference>
<name>A0A6J7HFX1_9ZZZZ</name>
<gene>
    <name evidence="4" type="ORF">UFOPK3609_01265</name>
</gene>
<dbReference type="SUPFAM" id="SSF56529">
    <property type="entry name" value="FAH"/>
    <property type="match status" value="1"/>
</dbReference>
<evidence type="ECO:0000259" key="3">
    <source>
        <dbReference type="Pfam" id="PF01557"/>
    </source>
</evidence>
<comment type="similarity">
    <text evidence="1">Belongs to the FAH family.</text>
</comment>
<organism evidence="4">
    <name type="scientific">freshwater metagenome</name>
    <dbReference type="NCBI Taxonomy" id="449393"/>
    <lineage>
        <taxon>unclassified sequences</taxon>
        <taxon>metagenomes</taxon>
        <taxon>ecological metagenomes</taxon>
    </lineage>
</organism>
<feature type="domain" description="Fumarylacetoacetase-like C-terminal" evidence="3">
    <location>
        <begin position="69"/>
        <end position="203"/>
    </location>
</feature>
<dbReference type="GO" id="GO:0044281">
    <property type="term" value="P:small molecule metabolic process"/>
    <property type="evidence" value="ECO:0007669"/>
    <property type="project" value="UniProtKB-ARBA"/>
</dbReference>
<dbReference type="InterPro" id="IPR011234">
    <property type="entry name" value="Fumarylacetoacetase-like_C"/>
</dbReference>
<dbReference type="GO" id="GO:0046872">
    <property type="term" value="F:metal ion binding"/>
    <property type="evidence" value="ECO:0007669"/>
    <property type="project" value="UniProtKB-KW"/>
</dbReference>